<reference evidence="2 3" key="1">
    <citation type="journal article" date="2006" name="Science">
        <title>Phytophthora genome sequences uncover evolutionary origins and mechanisms of pathogenesis.</title>
        <authorList>
            <person name="Tyler B.M."/>
            <person name="Tripathy S."/>
            <person name="Zhang X."/>
            <person name="Dehal P."/>
            <person name="Jiang R.H."/>
            <person name="Aerts A."/>
            <person name="Arredondo F.D."/>
            <person name="Baxter L."/>
            <person name="Bensasson D."/>
            <person name="Beynon J.L."/>
            <person name="Chapman J."/>
            <person name="Damasceno C.M."/>
            <person name="Dorrance A.E."/>
            <person name="Dou D."/>
            <person name="Dickerman A.W."/>
            <person name="Dubchak I.L."/>
            <person name="Garbelotto M."/>
            <person name="Gijzen M."/>
            <person name="Gordon S.G."/>
            <person name="Govers F."/>
            <person name="Grunwald N.J."/>
            <person name="Huang W."/>
            <person name="Ivors K.L."/>
            <person name="Jones R.W."/>
            <person name="Kamoun S."/>
            <person name="Krampis K."/>
            <person name="Lamour K.H."/>
            <person name="Lee M.K."/>
            <person name="McDonald W.H."/>
            <person name="Medina M."/>
            <person name="Meijer H.J."/>
            <person name="Nordberg E.K."/>
            <person name="Maclean D.J."/>
            <person name="Ospina-Giraldo M.D."/>
            <person name="Morris P.F."/>
            <person name="Phuntumart V."/>
            <person name="Putnam N.H."/>
            <person name="Rash S."/>
            <person name="Rose J.K."/>
            <person name="Sakihama Y."/>
            <person name="Salamov A.A."/>
            <person name="Savidor A."/>
            <person name="Scheuring C.F."/>
            <person name="Smith B.M."/>
            <person name="Sobral B.W."/>
            <person name="Terry A."/>
            <person name="Torto-Alalibo T.A."/>
            <person name="Win J."/>
            <person name="Xu Z."/>
            <person name="Zhang H."/>
            <person name="Grigoriev I.V."/>
            <person name="Rokhsar D.S."/>
            <person name="Boore J.L."/>
        </authorList>
    </citation>
    <scope>NUCLEOTIDE SEQUENCE [LARGE SCALE GENOMIC DNA]</scope>
    <source>
        <strain evidence="2 3">P6497</strain>
    </source>
</reference>
<feature type="compositionally biased region" description="Basic and acidic residues" evidence="1">
    <location>
        <begin position="98"/>
        <end position="108"/>
    </location>
</feature>
<dbReference type="RefSeq" id="XP_009538396.1">
    <property type="nucleotide sequence ID" value="XM_009540101.1"/>
</dbReference>
<evidence type="ECO:0000256" key="1">
    <source>
        <dbReference type="SAM" id="MobiDB-lite"/>
    </source>
</evidence>
<dbReference type="OMA" id="CCRITYP"/>
<evidence type="ECO:0008006" key="4">
    <source>
        <dbReference type="Google" id="ProtNLM"/>
    </source>
</evidence>
<gene>
    <name evidence="2" type="ORF">PHYSODRAFT_254451</name>
</gene>
<protein>
    <recommendedName>
        <fullName evidence="4">Stc1 domain-containing protein</fullName>
    </recommendedName>
</protein>
<dbReference type="EMBL" id="JH159164">
    <property type="protein sequence ID" value="EGZ06499.1"/>
    <property type="molecule type" value="Genomic_DNA"/>
</dbReference>
<keyword evidence="3" id="KW-1185">Reference proteome</keyword>
<evidence type="ECO:0000313" key="3">
    <source>
        <dbReference type="Proteomes" id="UP000002640"/>
    </source>
</evidence>
<proteinExistence type="predicted"/>
<dbReference type="Proteomes" id="UP000002640">
    <property type="component" value="Unassembled WGS sequence"/>
</dbReference>
<feature type="region of interest" description="Disordered" evidence="1">
    <location>
        <begin position="22"/>
        <end position="41"/>
    </location>
</feature>
<name>G5AE97_PHYSP</name>
<sequence>MPLSIQSHCAKSVQRKTSLAIDAPPLAPYDDGFSTESEDLEGLDESQYNELYIAVSAAVRRTAVDKNQPKAQHVPRTVKAVHQENKRTQQTNATPAIKTEENATDRSIGDLNTTRNGGVKPEEEHCRTCRGYLTPLAERLKAMRLAAAQCSGKNPPPSRQCGCCRITYPLVALTDESRRRSWPEPRCYMCYWAARAAKKAAGVGVSGVKREVNGAVKTVETTSGDRGRDEGEECCRRCKGKLVPLEQRVKKMKEAVLLHKGRGPPTSRQCSCCRITYPIAALSTTNPAVCTMCESVAASLETKTATSAAAAASTLVENKVPAAKQSVEIIEVEDDEDGELVEERECKCCHGELIPLAKRVQMMQDAAREHGGKNPPPSRQCACCRITYPSAALTAKSRKMTRVVPICLTCCKAGGSTIYEMLAVSDEFVEAFKVENPTMARQLLKKKENVSLAKQVERQRERIKPPQAVKREIQ</sequence>
<dbReference type="KEGG" id="psoj:PHYSODRAFT_254451"/>
<dbReference type="AlphaFoldDB" id="G5AE97"/>
<feature type="region of interest" description="Disordered" evidence="1">
    <location>
        <begin position="66"/>
        <end position="122"/>
    </location>
</feature>
<evidence type="ECO:0000313" key="2">
    <source>
        <dbReference type="EMBL" id="EGZ06499.1"/>
    </source>
</evidence>
<organism evidence="2 3">
    <name type="scientific">Phytophthora sojae (strain P6497)</name>
    <name type="common">Soybean stem and root rot agent</name>
    <name type="synonym">Phytophthora megasperma f. sp. glycines</name>
    <dbReference type="NCBI Taxonomy" id="1094619"/>
    <lineage>
        <taxon>Eukaryota</taxon>
        <taxon>Sar</taxon>
        <taxon>Stramenopiles</taxon>
        <taxon>Oomycota</taxon>
        <taxon>Peronosporomycetes</taxon>
        <taxon>Peronosporales</taxon>
        <taxon>Peronosporaceae</taxon>
        <taxon>Phytophthora</taxon>
    </lineage>
</organism>
<dbReference type="InParanoid" id="G5AE97"/>
<accession>G5AE97</accession>
<dbReference type="GeneID" id="20638502"/>
<feature type="region of interest" description="Disordered" evidence="1">
    <location>
        <begin position="454"/>
        <end position="474"/>
    </location>
</feature>